<accession>A0A8A1LJF5</accession>
<dbReference type="EMBL" id="CP069104">
    <property type="protein sequence ID" value="QSS54086.1"/>
    <property type="molecule type" value="Genomic_DNA"/>
</dbReference>
<protein>
    <submittedName>
        <fullName evidence="1">Uncharacterized protein</fullName>
    </submittedName>
</protein>
<organism evidence="1 2">
    <name type="scientific">Ajellomyces capsulatus (strain H88)</name>
    <name type="common">Darling's disease fungus</name>
    <name type="synonym">Histoplasma capsulatum</name>
    <dbReference type="NCBI Taxonomy" id="544711"/>
    <lineage>
        <taxon>Eukaryota</taxon>
        <taxon>Fungi</taxon>
        <taxon>Dikarya</taxon>
        <taxon>Ascomycota</taxon>
        <taxon>Pezizomycotina</taxon>
        <taxon>Eurotiomycetes</taxon>
        <taxon>Eurotiomycetidae</taxon>
        <taxon>Onygenales</taxon>
        <taxon>Ajellomycetaceae</taxon>
        <taxon>Histoplasma</taxon>
    </lineage>
</organism>
<name>A0A8A1LJF5_AJEC8</name>
<dbReference type="VEuPathDB" id="FungiDB:I7I53_01541"/>
<reference evidence="1" key="1">
    <citation type="submission" date="2021-01" db="EMBL/GenBank/DDBJ databases">
        <title>Chromosome-level genome assembly of a human fungal pathogen reveals clustering of transcriptionally co-regulated genes.</title>
        <authorList>
            <person name="Voorhies M."/>
            <person name="Cohen S."/>
            <person name="Shea T.P."/>
            <person name="Petrus S."/>
            <person name="Munoz J.F."/>
            <person name="Poplawski S."/>
            <person name="Goldman W.E."/>
            <person name="Michael T."/>
            <person name="Cuomo C.A."/>
            <person name="Sil A."/>
            <person name="Beyhan S."/>
        </authorList>
    </citation>
    <scope>NUCLEOTIDE SEQUENCE</scope>
    <source>
        <strain evidence="1">H88</strain>
    </source>
</reference>
<sequence length="154" mass="17507">MSLGKEKDIDFGDPLRETTISFADLLLDYLFLPCRNAPVVHNSHLSMMQQAQTGGHELTGALDKKIICLELCLICNCHRRIISHAFDSGEAFKGMEQHVHFVTGLRLLLPHPLPQRIPVHRYPFSPAHIFRLSGAGEYIDIILQDFEENDCWRG</sequence>
<evidence type="ECO:0000313" key="1">
    <source>
        <dbReference type="EMBL" id="QSS54086.1"/>
    </source>
</evidence>
<dbReference type="AlphaFoldDB" id="A0A8A1LJF5"/>
<proteinExistence type="predicted"/>
<gene>
    <name evidence="1" type="ORF">I7I53_01541</name>
</gene>
<evidence type="ECO:0000313" key="2">
    <source>
        <dbReference type="Proteomes" id="UP000663419"/>
    </source>
</evidence>
<dbReference type="Proteomes" id="UP000663419">
    <property type="component" value="Chromosome 3"/>
</dbReference>